<dbReference type="PANTHER" id="PTHR22760:SF4">
    <property type="entry name" value="GPI MANNOSYLTRANSFERASE 3"/>
    <property type="match status" value="1"/>
</dbReference>
<dbReference type="GeneID" id="13445991"/>
<evidence type="ECO:0000256" key="9">
    <source>
        <dbReference type="SAM" id="MobiDB-lite"/>
    </source>
</evidence>
<organism evidence="10 12">
    <name type="scientific">Neospora caninum (strain Liverpool)</name>
    <dbReference type="NCBI Taxonomy" id="572307"/>
    <lineage>
        <taxon>Eukaryota</taxon>
        <taxon>Sar</taxon>
        <taxon>Alveolata</taxon>
        <taxon>Apicomplexa</taxon>
        <taxon>Conoidasida</taxon>
        <taxon>Coccidia</taxon>
        <taxon>Eucoccidiorida</taxon>
        <taxon>Eimeriorina</taxon>
        <taxon>Sarcocystidae</taxon>
        <taxon>Neospora</taxon>
    </lineage>
</organism>
<dbReference type="GO" id="GO:0006506">
    <property type="term" value="P:GPI anchor biosynthetic process"/>
    <property type="evidence" value="ECO:0007669"/>
    <property type="project" value="TreeGrafter"/>
</dbReference>
<evidence type="ECO:0000256" key="1">
    <source>
        <dbReference type="ARBA" id="ARBA00004477"/>
    </source>
</evidence>
<dbReference type="GO" id="GO:0000026">
    <property type="term" value="F:alpha-1,2-mannosyltransferase activity"/>
    <property type="evidence" value="ECO:0007669"/>
    <property type="project" value="TreeGrafter"/>
</dbReference>
<dbReference type="Pfam" id="PF03901">
    <property type="entry name" value="Glyco_transf_22"/>
    <property type="match status" value="1"/>
</dbReference>
<evidence type="ECO:0000256" key="4">
    <source>
        <dbReference type="ARBA" id="ARBA00022692"/>
    </source>
</evidence>
<reference evidence="10" key="2">
    <citation type="submission" date="2011-03" db="EMBL/GenBank/DDBJ databases">
        <title>Comparative genomics and transcriptomics of Neospora caninum and Toxoplasma gondii.</title>
        <authorList>
            <person name="Reid A.J."/>
            <person name="Sohal A."/>
            <person name="Harris D."/>
            <person name="Quail M."/>
            <person name="Sanders M."/>
            <person name="Berriman M."/>
            <person name="Wastling J.M."/>
            <person name="Pain A."/>
        </authorList>
    </citation>
    <scope>NUCLEOTIDE SEQUENCE</scope>
    <source>
        <strain evidence="10">Liverpool</strain>
    </source>
</reference>
<keyword evidence="12" id="KW-1185">Reference proteome</keyword>
<protein>
    <recommendedName>
        <fullName evidence="8">Mannosyltransferase</fullName>
        <ecNumber evidence="8">2.4.1.-</ecNumber>
    </recommendedName>
</protein>
<comment type="subcellular location">
    <subcellularLocation>
        <location evidence="1 8">Endoplasmic reticulum membrane</location>
        <topology evidence="1 8">Multi-pass membrane protein</topology>
    </subcellularLocation>
</comment>
<feature type="compositionally biased region" description="Basic and acidic residues" evidence="9">
    <location>
        <begin position="223"/>
        <end position="238"/>
    </location>
</feature>
<dbReference type="PANTHER" id="PTHR22760">
    <property type="entry name" value="GLYCOSYLTRANSFERASE"/>
    <property type="match status" value="1"/>
</dbReference>
<dbReference type="AlphaFoldDB" id="F0V8A1"/>
<evidence type="ECO:0000256" key="3">
    <source>
        <dbReference type="ARBA" id="ARBA00022679"/>
    </source>
</evidence>
<feature type="transmembrane region" description="Helical" evidence="8">
    <location>
        <begin position="538"/>
        <end position="558"/>
    </location>
</feature>
<dbReference type="GO" id="GO:0005789">
    <property type="term" value="C:endoplasmic reticulum membrane"/>
    <property type="evidence" value="ECO:0007669"/>
    <property type="project" value="UniProtKB-SubCell"/>
</dbReference>
<dbReference type="RefSeq" id="XP_003879977.1">
    <property type="nucleotide sequence ID" value="XM_003879928.1"/>
</dbReference>
<dbReference type="Proteomes" id="UP000007494">
    <property type="component" value="Chromosome Ib"/>
</dbReference>
<comment type="similarity">
    <text evidence="8">Belongs to the glycosyltransferase 22 family.</text>
</comment>
<dbReference type="InParanoid" id="F0V8A1"/>
<dbReference type="InterPro" id="IPR005599">
    <property type="entry name" value="GPI_mannosylTrfase"/>
</dbReference>
<keyword evidence="7 8" id="KW-0472">Membrane</keyword>
<evidence type="ECO:0000256" key="8">
    <source>
        <dbReference type="RuleBase" id="RU363075"/>
    </source>
</evidence>
<feature type="region of interest" description="Disordered" evidence="9">
    <location>
        <begin position="214"/>
        <end position="269"/>
    </location>
</feature>
<keyword evidence="3 11" id="KW-0808">Transferase</keyword>
<dbReference type="OrthoDB" id="416834at2759"/>
<keyword evidence="5 8" id="KW-0256">Endoplasmic reticulum</keyword>
<evidence type="ECO:0000256" key="7">
    <source>
        <dbReference type="ARBA" id="ARBA00023136"/>
    </source>
</evidence>
<evidence type="ECO:0000256" key="5">
    <source>
        <dbReference type="ARBA" id="ARBA00022824"/>
    </source>
</evidence>
<reference evidence="10" key="1">
    <citation type="submission" date="2011-02" db="EMBL/GenBank/DDBJ databases">
        <authorList>
            <person name="Aslett M."/>
        </authorList>
    </citation>
    <scope>NUCLEOTIDE SEQUENCE</scope>
    <source>
        <strain evidence="10">Liverpool</strain>
    </source>
</reference>
<feature type="compositionally biased region" description="Basic and acidic residues" evidence="9">
    <location>
        <begin position="249"/>
        <end position="260"/>
    </location>
</feature>
<reference evidence="12" key="3">
    <citation type="journal article" date="2012" name="PLoS Pathog.">
        <title>Comparative genomics of the apicomplexan parasites Toxoplasma gondii and Neospora caninum: Coccidia differing in host range and transmission strategy.</title>
        <authorList>
            <person name="Reid A.J."/>
            <person name="Vermont S.J."/>
            <person name="Cotton J.A."/>
            <person name="Harris D."/>
            <person name="Hill-Cawthorne G.A."/>
            <person name="Konen-Waisman S."/>
            <person name="Latham S.M."/>
            <person name="Mourier T."/>
            <person name="Norton R."/>
            <person name="Quail M.A."/>
            <person name="Sanders M."/>
            <person name="Shanmugam D."/>
            <person name="Sohal A."/>
            <person name="Wasmuth J.D."/>
            <person name="Brunk B."/>
            <person name="Grigg M.E."/>
            <person name="Howard J.C."/>
            <person name="Parkinson J."/>
            <person name="Roos D.S."/>
            <person name="Trees A.J."/>
            <person name="Berriman M."/>
            <person name="Pain A."/>
            <person name="Wastling J.M."/>
        </authorList>
    </citation>
    <scope>NUCLEOTIDE SEQUENCE [LARGE SCALE GENOMIC DNA]</scope>
    <source>
        <strain evidence="12">Liverpool</strain>
    </source>
</reference>
<proteinExistence type="inferred from homology"/>
<feature type="transmembrane region" description="Helical" evidence="8">
    <location>
        <begin position="338"/>
        <end position="364"/>
    </location>
</feature>
<dbReference type="EMBL" id="LN714475">
    <property type="protein sequence ID" value="CEL64530.1"/>
    <property type="molecule type" value="Genomic_DNA"/>
</dbReference>
<evidence type="ECO:0000256" key="6">
    <source>
        <dbReference type="ARBA" id="ARBA00022989"/>
    </source>
</evidence>
<dbReference type="EMBL" id="FR823381">
    <property type="protein sequence ID" value="CBZ49942.1"/>
    <property type="molecule type" value="Genomic_DNA"/>
</dbReference>
<sequence length="761" mass="83815">MKGSPRERAANTGASRGVWRRSGGLQKGLMTVADRWILAGLVAYRVLNGVVLKSSFNPDEHWQSSEVAHHLVFGYGFLSWEWEPCIALRSIIHPAVFAGVYWLLGRLGWDSPSAVALSPRLVQSIIAAFTDYGTYQLAKEWYPFRRNGTKRGSVCGGTGTDSDSLPFYVLLCSVFSWFQFFCLPRTYSSCLEAALNVWSLVFFARASSQARGRAAGAPTASGEPRRRAVGSERPESPHALRRRVGSKAPRVDKGGDKEADGTGSDVQSKPAECNSKVYLLLALLLAALGVLVRPTAAMFWAVFCLSKLAQLCGTSSLKAHASDEGSEGQASALQPTCFLGVCAGVGLAAVTCSLVCDSLFYGFITFPPWNFVKFNLFADPGKFYGAKPWHYFLLEGPGVVFLSFYPFLAAGVCVWWSTVKCSLRRPLEGRGNGGGPTRRSRRGVRVTRLVRELITRDDGATALATLCALVLLSTATHKEYRFMVPFLPQLLIFTGTGVARAVLGPTAVAQQLQASPFVDGETHLEASKPYRPSKWIQVGLGVGFLVQVTAAVLCGFFHQMGSSRVVTHLQALPDTASVFFLTSCHELPYYSHVHRRIPMGFLDCSPRVDDGLPMNWQQRFWKGKKEDRIAFLDTLFPRTQTEAVAARRTDKRPSDAYSDVAENSDPRVNSWFGDAKRQQRISTNPGKCLEYRFRVPLEARELPTHLVVPNALLTDLADWLGERGFTPALPPIFDAAFAETPAGDVSWQHLLVFERRKETTT</sequence>
<keyword evidence="4 8" id="KW-0812">Transmembrane</keyword>
<keyword evidence="2 8" id="KW-0328">Glycosyltransferase</keyword>
<dbReference type="eggNOG" id="KOG1771">
    <property type="taxonomic scope" value="Eukaryota"/>
</dbReference>
<dbReference type="OMA" id="HEWPDYL"/>
<dbReference type="EC" id="2.4.1.-" evidence="8"/>
<reference evidence="11" key="4">
    <citation type="journal article" date="2015" name="PLoS ONE">
        <title>Comprehensive Evaluation of Toxoplasma gondii VEG and Neospora caninum LIV Genomes with Tachyzoite Stage Transcriptome and Proteome Defines Novel Transcript Features.</title>
        <authorList>
            <person name="Ramaprasad A."/>
            <person name="Mourier T."/>
            <person name="Naeem R."/>
            <person name="Malas T.B."/>
            <person name="Moussa E."/>
            <person name="Panigrahi A."/>
            <person name="Vermont S.J."/>
            <person name="Otto T.D."/>
            <person name="Wastling J."/>
            <person name="Pain A."/>
        </authorList>
    </citation>
    <scope>NUCLEOTIDE SEQUENCE</scope>
    <source>
        <strain evidence="11">Liverpool</strain>
    </source>
</reference>
<gene>
    <name evidence="11" type="ORF">BN1204_004260</name>
    <name evidence="10" type="ORF">NCLIV_004260</name>
</gene>
<comment type="caution">
    <text evidence="8">Lacks conserved residue(s) required for the propagation of feature annotation.</text>
</comment>
<feature type="transmembrane region" description="Helical" evidence="8">
    <location>
        <begin position="398"/>
        <end position="417"/>
    </location>
</feature>
<name>F0V8A1_NEOCL</name>
<dbReference type="FunCoup" id="F0V8A1">
    <property type="interactions" value="260"/>
</dbReference>
<dbReference type="VEuPathDB" id="ToxoDB:NCLIV_004260"/>
<evidence type="ECO:0000256" key="2">
    <source>
        <dbReference type="ARBA" id="ARBA00022676"/>
    </source>
</evidence>
<accession>F0V8A1</accession>
<evidence type="ECO:0000313" key="11">
    <source>
        <dbReference type="EMBL" id="CEL64530.1"/>
    </source>
</evidence>
<keyword evidence="6 8" id="KW-1133">Transmembrane helix</keyword>
<evidence type="ECO:0000313" key="12">
    <source>
        <dbReference type="Proteomes" id="UP000007494"/>
    </source>
</evidence>
<feature type="transmembrane region" description="Helical" evidence="8">
    <location>
        <begin position="277"/>
        <end position="303"/>
    </location>
</feature>
<evidence type="ECO:0000313" key="10">
    <source>
        <dbReference type="EMBL" id="CBZ49942.1"/>
    </source>
</evidence>